<dbReference type="Pfam" id="PF01418">
    <property type="entry name" value="HTH_6"/>
    <property type="match status" value="1"/>
</dbReference>
<dbReference type="InterPro" id="IPR001347">
    <property type="entry name" value="SIS_dom"/>
</dbReference>
<dbReference type="InterPro" id="IPR047640">
    <property type="entry name" value="RpiR-like"/>
</dbReference>
<gene>
    <name evidence="6" type="ORF">IAA83_05145</name>
</gene>
<dbReference type="GO" id="GO:0003677">
    <property type="term" value="F:DNA binding"/>
    <property type="evidence" value="ECO:0007669"/>
    <property type="project" value="UniProtKB-KW"/>
</dbReference>
<dbReference type="GO" id="GO:0003700">
    <property type="term" value="F:DNA-binding transcription factor activity"/>
    <property type="evidence" value="ECO:0007669"/>
    <property type="project" value="InterPro"/>
</dbReference>
<dbReference type="SUPFAM" id="SSF53697">
    <property type="entry name" value="SIS domain"/>
    <property type="match status" value="1"/>
</dbReference>
<dbReference type="GO" id="GO:1901135">
    <property type="term" value="P:carbohydrate derivative metabolic process"/>
    <property type="evidence" value="ECO:0007669"/>
    <property type="project" value="InterPro"/>
</dbReference>
<dbReference type="InterPro" id="IPR046348">
    <property type="entry name" value="SIS_dom_sf"/>
</dbReference>
<feature type="domain" description="HTH rpiR-type" evidence="4">
    <location>
        <begin position="3"/>
        <end position="79"/>
    </location>
</feature>
<evidence type="ECO:0000256" key="1">
    <source>
        <dbReference type="ARBA" id="ARBA00023015"/>
    </source>
</evidence>
<dbReference type="Gene3D" id="3.40.50.10490">
    <property type="entry name" value="Glucose-6-phosphate isomerase like protein, domain 1"/>
    <property type="match status" value="1"/>
</dbReference>
<evidence type="ECO:0000256" key="3">
    <source>
        <dbReference type="ARBA" id="ARBA00023163"/>
    </source>
</evidence>
<protein>
    <submittedName>
        <fullName evidence="6">MurR/RpiR family transcriptional regulator</fullName>
    </submittedName>
</protein>
<comment type="caution">
    <text evidence="6">The sequence shown here is derived from an EMBL/GenBank/DDBJ whole genome shotgun (WGS) entry which is preliminary data.</text>
</comment>
<dbReference type="InterPro" id="IPR035472">
    <property type="entry name" value="RpiR-like_SIS"/>
</dbReference>
<reference evidence="6" key="2">
    <citation type="journal article" date="2021" name="PeerJ">
        <title>Extensive microbial diversity within the chicken gut microbiome revealed by metagenomics and culture.</title>
        <authorList>
            <person name="Gilroy R."/>
            <person name="Ravi A."/>
            <person name="Getino M."/>
            <person name="Pursley I."/>
            <person name="Horton D.L."/>
            <person name="Alikhan N.F."/>
            <person name="Baker D."/>
            <person name="Gharbi K."/>
            <person name="Hall N."/>
            <person name="Watson M."/>
            <person name="Adriaenssens E.M."/>
            <person name="Foster-Nyarko E."/>
            <person name="Jarju S."/>
            <person name="Secka A."/>
            <person name="Antonio M."/>
            <person name="Oren A."/>
            <person name="Chaudhuri R.R."/>
            <person name="La Ragione R."/>
            <person name="Hildebrand F."/>
            <person name="Pallen M.J."/>
        </authorList>
    </citation>
    <scope>NUCLEOTIDE SEQUENCE</scope>
    <source>
        <strain evidence="6">ChiBcec16-1751</strain>
    </source>
</reference>
<name>A0A9D1F9D7_9FIRM</name>
<keyword evidence="3" id="KW-0804">Transcription</keyword>
<evidence type="ECO:0000256" key="2">
    <source>
        <dbReference type="ARBA" id="ARBA00023125"/>
    </source>
</evidence>
<reference evidence="6" key="1">
    <citation type="submission" date="2020-10" db="EMBL/GenBank/DDBJ databases">
        <authorList>
            <person name="Gilroy R."/>
        </authorList>
    </citation>
    <scope>NUCLEOTIDE SEQUENCE</scope>
    <source>
        <strain evidence="6">ChiBcec16-1751</strain>
    </source>
</reference>
<keyword evidence="1" id="KW-0805">Transcription regulation</keyword>
<organism evidence="6 7">
    <name type="scientific">Candidatus Avoscillospira avistercoris</name>
    <dbReference type="NCBI Taxonomy" id="2840707"/>
    <lineage>
        <taxon>Bacteria</taxon>
        <taxon>Bacillati</taxon>
        <taxon>Bacillota</taxon>
        <taxon>Clostridia</taxon>
        <taxon>Eubacteriales</taxon>
        <taxon>Oscillospiraceae</taxon>
        <taxon>Oscillospiraceae incertae sedis</taxon>
        <taxon>Candidatus Avoscillospira</taxon>
    </lineage>
</organism>
<dbReference type="PROSITE" id="PS51464">
    <property type="entry name" value="SIS"/>
    <property type="match status" value="1"/>
</dbReference>
<dbReference type="Gene3D" id="1.10.10.10">
    <property type="entry name" value="Winged helix-like DNA-binding domain superfamily/Winged helix DNA-binding domain"/>
    <property type="match status" value="1"/>
</dbReference>
<dbReference type="CDD" id="cd05013">
    <property type="entry name" value="SIS_RpiR"/>
    <property type="match status" value="1"/>
</dbReference>
<evidence type="ECO:0000259" key="4">
    <source>
        <dbReference type="PROSITE" id="PS51071"/>
    </source>
</evidence>
<evidence type="ECO:0000259" key="5">
    <source>
        <dbReference type="PROSITE" id="PS51464"/>
    </source>
</evidence>
<dbReference type="InterPro" id="IPR009057">
    <property type="entry name" value="Homeodomain-like_sf"/>
</dbReference>
<keyword evidence="2" id="KW-0238">DNA-binding</keyword>
<sequence>MATDILSKIQKDLPTFSKGQRRISEYIMESYDKAAFMTASRLGKTVGVSESTVVRFAVELGYNGYPAMQKAMQEMVRNKLTSVQRMGVINDLLGNQDVVSMVLQSDMETLRMTGEALDRQVFDQVVERMMSARTIYIIGVRSSMALATFLNFHLRNMLHHVRLVEPYSISEMLEQLVHVGPQDVVISISFPRYSSRTIKAMDFCRKAGATVVAITDTPEAPGARVSTHVLLAKSDMVSIVDSLVAPMSVINALIVSVGRKNENDLSRTYEELEQIWEEYEAYERMEN</sequence>
<dbReference type="PANTHER" id="PTHR30514:SF18">
    <property type="entry name" value="RPIR-FAMILY TRANSCRIPTIONAL REGULATOR"/>
    <property type="match status" value="1"/>
</dbReference>
<dbReference type="EMBL" id="DVJJ01000078">
    <property type="protein sequence ID" value="HIS64743.1"/>
    <property type="molecule type" value="Genomic_DNA"/>
</dbReference>
<accession>A0A9D1F9D7</accession>
<proteinExistence type="predicted"/>
<dbReference type="InterPro" id="IPR036388">
    <property type="entry name" value="WH-like_DNA-bd_sf"/>
</dbReference>
<dbReference type="AlphaFoldDB" id="A0A9D1F9D7"/>
<dbReference type="SUPFAM" id="SSF46689">
    <property type="entry name" value="Homeodomain-like"/>
    <property type="match status" value="1"/>
</dbReference>
<dbReference type="Pfam" id="PF01380">
    <property type="entry name" value="SIS"/>
    <property type="match status" value="1"/>
</dbReference>
<dbReference type="PANTHER" id="PTHR30514">
    <property type="entry name" value="GLUCOKINASE"/>
    <property type="match status" value="1"/>
</dbReference>
<evidence type="ECO:0000313" key="6">
    <source>
        <dbReference type="EMBL" id="HIS64743.1"/>
    </source>
</evidence>
<dbReference type="GO" id="GO:0097367">
    <property type="term" value="F:carbohydrate derivative binding"/>
    <property type="evidence" value="ECO:0007669"/>
    <property type="project" value="InterPro"/>
</dbReference>
<evidence type="ECO:0000313" key="7">
    <source>
        <dbReference type="Proteomes" id="UP000886741"/>
    </source>
</evidence>
<feature type="domain" description="SIS" evidence="5">
    <location>
        <begin position="125"/>
        <end position="263"/>
    </location>
</feature>
<dbReference type="InterPro" id="IPR000281">
    <property type="entry name" value="HTH_RpiR"/>
</dbReference>
<dbReference type="PROSITE" id="PS51071">
    <property type="entry name" value="HTH_RPIR"/>
    <property type="match status" value="1"/>
</dbReference>
<dbReference type="Proteomes" id="UP000886741">
    <property type="component" value="Unassembled WGS sequence"/>
</dbReference>